<reference evidence="5" key="1">
    <citation type="journal article" date="2021" name="Front. Plant Sci.">
        <title>Chromosome-Scale Genome Assembly for Chinese Sour Jujube and Insights Into Its Genome Evolution and Domestication Signature.</title>
        <authorList>
            <person name="Shen L.-Y."/>
            <person name="Luo H."/>
            <person name="Wang X.-L."/>
            <person name="Wang X.-M."/>
            <person name="Qiu X.-J."/>
            <person name="Liu H."/>
            <person name="Zhou S.-S."/>
            <person name="Jia K.-H."/>
            <person name="Nie S."/>
            <person name="Bao Y.-T."/>
            <person name="Zhang R.-G."/>
            <person name="Yun Q.-Z."/>
            <person name="Chai Y.-H."/>
            <person name="Lu J.-Y."/>
            <person name="Li Y."/>
            <person name="Zhao S.-W."/>
            <person name="Mao J.-F."/>
            <person name="Jia S.-G."/>
            <person name="Mao Y.-M."/>
        </authorList>
    </citation>
    <scope>NUCLEOTIDE SEQUENCE</scope>
    <source>
        <strain evidence="5">AT0</strain>
        <tissue evidence="5">Leaf</tissue>
    </source>
</reference>
<comment type="similarity">
    <text evidence="1">Belongs to the universal ribosomal protein uS7 family.</text>
</comment>
<keyword evidence="2" id="KW-0689">Ribosomal protein</keyword>
<dbReference type="GO" id="GO:0006412">
    <property type="term" value="P:translation"/>
    <property type="evidence" value="ECO:0007669"/>
    <property type="project" value="InterPro"/>
</dbReference>
<evidence type="ECO:0000256" key="3">
    <source>
        <dbReference type="ARBA" id="ARBA00023274"/>
    </source>
</evidence>
<dbReference type="SUPFAM" id="SSF47973">
    <property type="entry name" value="Ribosomal protein S7"/>
    <property type="match status" value="1"/>
</dbReference>
<comment type="caution">
    <text evidence="5">The sequence shown here is derived from an EMBL/GenBank/DDBJ whole genome shotgun (WGS) entry which is preliminary data.</text>
</comment>
<dbReference type="InterPro" id="IPR023798">
    <property type="entry name" value="Ribosomal_uS7_dom"/>
</dbReference>
<dbReference type="GO" id="GO:1990904">
    <property type="term" value="C:ribonucleoprotein complex"/>
    <property type="evidence" value="ECO:0007669"/>
    <property type="project" value="UniProtKB-KW"/>
</dbReference>
<accession>A0A978U9X9</accession>
<dbReference type="PANTHER" id="PTHR11205">
    <property type="entry name" value="RIBOSOMAL PROTEIN S7"/>
    <property type="match status" value="1"/>
</dbReference>
<evidence type="ECO:0000313" key="5">
    <source>
        <dbReference type="EMBL" id="KAH7511453.1"/>
    </source>
</evidence>
<sequence>MGGLDGEQKQLIKKLVNFRMKEGKRTRVRAIVYQTFHRPAQTERDVIKLMVDAVENIKPICEVEKVGVAGTIYDVPGIVARDRQQTLAIRWILEAAFKRRISYRISLEKCSFAEILDAYRKRGIALHKSSNPLKVWGRRRQVVPEVVHAHLEELLLSKLLGTGKSGGSPPCNEPHDSEKAKFERLSSFAPYLGFSEEFIVPFSLRKFYSSGKPIWALSWELSCTSALGRKGTGYPISVKHSYENRILKAFHLKEQYQINQLYIISQRGEMRY</sequence>
<name>A0A978U9X9_ZIZJJ</name>
<keyword evidence="3" id="KW-0687">Ribonucleoprotein</keyword>
<dbReference type="EMBL" id="JAEACU010000098">
    <property type="protein sequence ID" value="KAH7511453.1"/>
    <property type="molecule type" value="Genomic_DNA"/>
</dbReference>
<organism evidence="5 6">
    <name type="scientific">Ziziphus jujuba var. spinosa</name>
    <dbReference type="NCBI Taxonomy" id="714518"/>
    <lineage>
        <taxon>Eukaryota</taxon>
        <taxon>Viridiplantae</taxon>
        <taxon>Streptophyta</taxon>
        <taxon>Embryophyta</taxon>
        <taxon>Tracheophyta</taxon>
        <taxon>Spermatophyta</taxon>
        <taxon>Magnoliopsida</taxon>
        <taxon>eudicotyledons</taxon>
        <taxon>Gunneridae</taxon>
        <taxon>Pentapetalae</taxon>
        <taxon>rosids</taxon>
        <taxon>fabids</taxon>
        <taxon>Rosales</taxon>
        <taxon>Rhamnaceae</taxon>
        <taxon>Paliureae</taxon>
        <taxon>Ziziphus</taxon>
    </lineage>
</organism>
<evidence type="ECO:0000256" key="2">
    <source>
        <dbReference type="ARBA" id="ARBA00022980"/>
    </source>
</evidence>
<evidence type="ECO:0000259" key="4">
    <source>
        <dbReference type="Pfam" id="PF00177"/>
    </source>
</evidence>
<evidence type="ECO:0000313" key="6">
    <source>
        <dbReference type="Proteomes" id="UP000813462"/>
    </source>
</evidence>
<dbReference type="AlphaFoldDB" id="A0A978U9X9"/>
<feature type="domain" description="Small ribosomal subunit protein uS7" evidence="4">
    <location>
        <begin position="8"/>
        <end position="129"/>
    </location>
</feature>
<dbReference type="Gene3D" id="1.10.455.10">
    <property type="entry name" value="Ribosomal protein S7 domain"/>
    <property type="match status" value="1"/>
</dbReference>
<gene>
    <name evidence="5" type="ORF">FEM48_ZijujUnG0013800</name>
</gene>
<dbReference type="GO" id="GO:0005840">
    <property type="term" value="C:ribosome"/>
    <property type="evidence" value="ECO:0007669"/>
    <property type="project" value="UniProtKB-KW"/>
</dbReference>
<dbReference type="Pfam" id="PF00177">
    <property type="entry name" value="Ribosomal_S7"/>
    <property type="match status" value="1"/>
</dbReference>
<evidence type="ECO:0000256" key="1">
    <source>
        <dbReference type="ARBA" id="ARBA00007151"/>
    </source>
</evidence>
<dbReference type="Proteomes" id="UP000813462">
    <property type="component" value="Unassembled WGS sequence"/>
</dbReference>
<proteinExistence type="inferred from homology"/>
<dbReference type="InterPro" id="IPR000235">
    <property type="entry name" value="Ribosomal_uS7"/>
</dbReference>
<protein>
    <recommendedName>
        <fullName evidence="4">Small ribosomal subunit protein uS7 domain-containing protein</fullName>
    </recommendedName>
</protein>
<dbReference type="InterPro" id="IPR036823">
    <property type="entry name" value="Ribosomal_uS7_dom_sf"/>
</dbReference>